<dbReference type="InterPro" id="IPR019800">
    <property type="entry name" value="Glyco_hydro_3_AS"/>
</dbReference>
<dbReference type="Gene3D" id="3.40.50.1700">
    <property type="entry name" value="Glycoside hydrolase family 3 C-terminal domain"/>
    <property type="match status" value="1"/>
</dbReference>
<dbReference type="GO" id="GO:0008422">
    <property type="term" value="F:beta-glucosidase activity"/>
    <property type="evidence" value="ECO:0007669"/>
    <property type="project" value="UniProtKB-ARBA"/>
</dbReference>
<feature type="domain" description="Fibronectin type III-like" evidence="5">
    <location>
        <begin position="581"/>
        <end position="651"/>
    </location>
</feature>
<keyword evidence="2 4" id="KW-0378">Hydrolase</keyword>
<name>A0A081BRF4_9BACT</name>
<dbReference type="SUPFAM" id="SSF52279">
    <property type="entry name" value="Beta-D-glucan exohydrolase, C-terminal domain"/>
    <property type="match status" value="1"/>
</dbReference>
<dbReference type="AlphaFoldDB" id="A0A081BRF4"/>
<dbReference type="SMART" id="SM01217">
    <property type="entry name" value="Fn3_like"/>
    <property type="match status" value="1"/>
</dbReference>
<organism evidence="6">
    <name type="scientific">Candidatus Moduliflexus flocculans</name>
    <dbReference type="NCBI Taxonomy" id="1499966"/>
    <lineage>
        <taxon>Bacteria</taxon>
        <taxon>Candidatus Moduliflexota</taxon>
        <taxon>Candidatus Moduliflexia</taxon>
        <taxon>Candidatus Moduliflexales</taxon>
        <taxon>Candidatus Moduliflexaceae</taxon>
    </lineage>
</organism>
<evidence type="ECO:0000313" key="7">
    <source>
        <dbReference type="Proteomes" id="UP000030700"/>
    </source>
</evidence>
<dbReference type="InterPro" id="IPR001764">
    <property type="entry name" value="Glyco_hydro_3_N"/>
</dbReference>
<dbReference type="Pfam" id="PF14310">
    <property type="entry name" value="Fn3-like"/>
    <property type="match status" value="1"/>
</dbReference>
<dbReference type="PROSITE" id="PS00775">
    <property type="entry name" value="GLYCOSYL_HYDROL_F3"/>
    <property type="match status" value="1"/>
</dbReference>
<dbReference type="InterPro" id="IPR026891">
    <property type="entry name" value="Fn3-like"/>
</dbReference>
<comment type="similarity">
    <text evidence="1 4">Belongs to the glycosyl hydrolase 3 family.</text>
</comment>
<dbReference type="InterPro" id="IPR017853">
    <property type="entry name" value="GH"/>
</dbReference>
<dbReference type="Proteomes" id="UP000030700">
    <property type="component" value="Unassembled WGS sequence"/>
</dbReference>
<protein>
    <submittedName>
        <fullName evidence="6">Beta-glucosidase</fullName>
    </submittedName>
</protein>
<dbReference type="Gene3D" id="2.60.40.10">
    <property type="entry name" value="Immunoglobulins"/>
    <property type="match status" value="1"/>
</dbReference>
<dbReference type="PANTHER" id="PTHR42715">
    <property type="entry name" value="BETA-GLUCOSIDASE"/>
    <property type="match status" value="1"/>
</dbReference>
<dbReference type="InterPro" id="IPR036881">
    <property type="entry name" value="Glyco_hydro_3_C_sf"/>
</dbReference>
<reference evidence="6" key="1">
    <citation type="journal article" date="2015" name="PeerJ">
        <title>First genomic representation of candidate bacterial phylum KSB3 points to enhanced environmental sensing as a trigger of wastewater bulking.</title>
        <authorList>
            <person name="Sekiguchi Y."/>
            <person name="Ohashi A."/>
            <person name="Parks D.H."/>
            <person name="Yamauchi T."/>
            <person name="Tyson G.W."/>
            <person name="Hugenholtz P."/>
        </authorList>
    </citation>
    <scope>NUCLEOTIDE SEQUENCE [LARGE SCALE GENOMIC DNA]</scope>
</reference>
<dbReference type="SUPFAM" id="SSF51445">
    <property type="entry name" value="(Trans)glycosidases"/>
    <property type="match status" value="1"/>
</dbReference>
<dbReference type="PRINTS" id="PR00133">
    <property type="entry name" value="GLHYDRLASE3"/>
</dbReference>
<keyword evidence="7" id="KW-1185">Reference proteome</keyword>
<proteinExistence type="inferred from homology"/>
<sequence>MKDIQSIVAQMTLEEKAALCIGASKWTTVAFERLGVPEMIVADGPHGVRRVEDIHAVAAESLPATCFPTASCLASTWNVNLIQQMGEALAEECLALNVDVLLGPGVNMKRSPLGGRNFEYYSEDPYLAGEMAVGLINGIQSKGVGTSLKHYAANNQEFQRFSISAEIDERTLREIYLTAFEKAVKQAQPWTVMCSYNKINGTFGSEHYHLLTEILKNEWGFEGLVVSDWGAVRDRVAALKGGLDLEMPGPQARRVNEVVAAVRSGELDEAALDETVRRILRIVFKAKETPKQGTFSAETHHELARQVAAEGMVLLKNNGLLPLKGQQRIAVIGSSAKHAHFQGGGSSHIHPTKVAVPFQELKSHAGNAELTYAPGYPADNSFRQEMIDEAVALARSADVALLYIALPAFKESEGYDRRDLDLTDQQVALIHAVANVQPKTVVVLNNGAPVAMSAWIDGVAAVLEGWMMGQAGGAAIADLLFGKANPCGKLAETFPLKLSDTPAHINWPGDAGVVRYGEGLFIGYRYYDAKQMPVLFPFGYGLSYTTFAYSNANVSAKRFKDTDGVTVTVDVTNTGSVAGKEIVQVYVHDQQAGLVRPEKELKGFAKVALQPGETKTVSIKLDFRAFAFYHPEYKQWVTEDGDFDILIAASAADIRQTLTVTLESTLNLPCILDEESTIREWMADPRGKVALGPLYAKMEAEARKSFGGGDERYGNEGAIGMDLMEMINDMPLVSVLMFQQDALPAHPEDMVADLLKHVHNM</sequence>
<dbReference type="HOGENOM" id="CLU_004542_4_1_0"/>
<dbReference type="InterPro" id="IPR050288">
    <property type="entry name" value="Cellulose_deg_GH3"/>
</dbReference>
<evidence type="ECO:0000256" key="2">
    <source>
        <dbReference type="ARBA" id="ARBA00022801"/>
    </source>
</evidence>
<dbReference type="PANTHER" id="PTHR42715:SF10">
    <property type="entry name" value="BETA-GLUCOSIDASE"/>
    <property type="match status" value="1"/>
</dbReference>
<evidence type="ECO:0000256" key="4">
    <source>
        <dbReference type="RuleBase" id="RU361161"/>
    </source>
</evidence>
<dbReference type="GO" id="GO:0005975">
    <property type="term" value="P:carbohydrate metabolic process"/>
    <property type="evidence" value="ECO:0007669"/>
    <property type="project" value="InterPro"/>
</dbReference>
<evidence type="ECO:0000256" key="3">
    <source>
        <dbReference type="ARBA" id="ARBA00023277"/>
    </source>
</evidence>
<keyword evidence="3" id="KW-0119">Carbohydrate metabolism</keyword>
<gene>
    <name evidence="6" type="ORF">U14_05262</name>
</gene>
<dbReference type="STRING" id="1499966.U14_05262"/>
<dbReference type="FunFam" id="2.60.40.10:FF:000495">
    <property type="entry name" value="Periplasmic beta-glucosidase"/>
    <property type="match status" value="1"/>
</dbReference>
<accession>A0A081BRF4</accession>
<dbReference type="EMBL" id="DF820460">
    <property type="protein sequence ID" value="GAK53985.1"/>
    <property type="molecule type" value="Genomic_DNA"/>
</dbReference>
<dbReference type="InterPro" id="IPR013783">
    <property type="entry name" value="Ig-like_fold"/>
</dbReference>
<dbReference type="Gene3D" id="3.20.20.300">
    <property type="entry name" value="Glycoside hydrolase, family 3, N-terminal domain"/>
    <property type="match status" value="1"/>
</dbReference>
<dbReference type="InterPro" id="IPR002772">
    <property type="entry name" value="Glyco_hydro_3_C"/>
</dbReference>
<keyword evidence="4" id="KW-0326">Glycosidase</keyword>
<dbReference type="Pfam" id="PF01915">
    <property type="entry name" value="Glyco_hydro_3_C"/>
    <property type="match status" value="1"/>
</dbReference>
<dbReference type="InterPro" id="IPR036962">
    <property type="entry name" value="Glyco_hydro_3_N_sf"/>
</dbReference>
<evidence type="ECO:0000259" key="5">
    <source>
        <dbReference type="SMART" id="SM01217"/>
    </source>
</evidence>
<dbReference type="Pfam" id="PF00933">
    <property type="entry name" value="Glyco_hydro_3"/>
    <property type="match status" value="1"/>
</dbReference>
<evidence type="ECO:0000256" key="1">
    <source>
        <dbReference type="ARBA" id="ARBA00005336"/>
    </source>
</evidence>
<evidence type="ECO:0000313" key="6">
    <source>
        <dbReference type="EMBL" id="GAK53985.1"/>
    </source>
</evidence>